<organism evidence="2 3">
    <name type="scientific">Pseudobacteriovorax antillogorgiicola</name>
    <dbReference type="NCBI Taxonomy" id="1513793"/>
    <lineage>
        <taxon>Bacteria</taxon>
        <taxon>Pseudomonadati</taxon>
        <taxon>Bdellovibrionota</taxon>
        <taxon>Oligoflexia</taxon>
        <taxon>Oligoflexales</taxon>
        <taxon>Pseudobacteriovoracaceae</taxon>
        <taxon>Pseudobacteriovorax</taxon>
    </lineage>
</organism>
<reference evidence="3" key="1">
    <citation type="submission" date="2017-04" db="EMBL/GenBank/DDBJ databases">
        <authorList>
            <person name="Varghese N."/>
            <person name="Submissions S."/>
        </authorList>
    </citation>
    <scope>NUCLEOTIDE SEQUENCE [LARGE SCALE GENOMIC DNA]</scope>
    <source>
        <strain evidence="3">RKEM611</strain>
    </source>
</reference>
<dbReference type="SUPFAM" id="SSF52058">
    <property type="entry name" value="L domain-like"/>
    <property type="match status" value="1"/>
</dbReference>
<dbReference type="EMBL" id="FWZT01000008">
    <property type="protein sequence ID" value="SMF24470.1"/>
    <property type="molecule type" value="Genomic_DNA"/>
</dbReference>
<evidence type="ECO:0000256" key="1">
    <source>
        <dbReference type="ARBA" id="ARBA00022729"/>
    </source>
</evidence>
<dbReference type="InterPro" id="IPR001611">
    <property type="entry name" value="Leu-rich_rpt"/>
</dbReference>
<dbReference type="GO" id="GO:0031012">
    <property type="term" value="C:extracellular matrix"/>
    <property type="evidence" value="ECO:0007669"/>
    <property type="project" value="TreeGrafter"/>
</dbReference>
<evidence type="ECO:0000313" key="2">
    <source>
        <dbReference type="EMBL" id="SMF24470.1"/>
    </source>
</evidence>
<evidence type="ECO:0000313" key="3">
    <source>
        <dbReference type="Proteomes" id="UP000192907"/>
    </source>
</evidence>
<dbReference type="PANTHER" id="PTHR24373:SF370">
    <property type="entry name" value="FISH-LIPS, ISOFORM E"/>
    <property type="match status" value="1"/>
</dbReference>
<name>A0A1Y6BS71_9BACT</name>
<dbReference type="GO" id="GO:0005615">
    <property type="term" value="C:extracellular space"/>
    <property type="evidence" value="ECO:0007669"/>
    <property type="project" value="TreeGrafter"/>
</dbReference>
<sequence>MLNFKNLLLVSTLLWQGSTALSQENHKGIRVGNGGDTIRCLASEANELEGLYTLDYLLTYMAMEHTQLASINSWDDSKDRILRKLKLDFPELYKSFHYFTETIGYSGIRRYYSWYGQTNPLIDIDDELILSNLPDNCKNEDGSLIQAVIRVPRSGGVDFEYDRNLINELKDHPLQYSFLMVHEWLWNFFLPEDIHNLRRVNYYLHSLDFEEASKSELHGDLEHYGLDYKRFSRRFTPVCQRSLAIRNQFEEIFRDSCEYIDANLMKDLDYRETEILLQDLPRLQVNDLVGLGHAFYVVIENSKLDLNRFHFESLFSLSRLSFYNSTLTFEKDTFTGRKLWVLKIIQSSLQSKDLANFVYFGEYLDLSRNNISDLSFVASSNMPNIGSLTVSSNDLEEVGDIFTMLPKLEALDLSMNPRLTPRPEFWTGLSQRDSVSRLVLSGTDLVDLDLSQVAIEKPSVRRLYLRDIPFEDYPKGIEKLITNGGLVFFSLQDQESQEKIEQGCLTFNITCEFE</sequence>
<keyword evidence="1" id="KW-0732">Signal</keyword>
<protein>
    <submittedName>
        <fullName evidence="2">Leucine rich repeat-containing protein</fullName>
    </submittedName>
</protein>
<dbReference type="InterPro" id="IPR050328">
    <property type="entry name" value="Dev_Immune_Receptor"/>
</dbReference>
<dbReference type="PANTHER" id="PTHR24373">
    <property type="entry name" value="SLIT RELATED LEUCINE-RICH REPEAT NEURONAL PROTEIN"/>
    <property type="match status" value="1"/>
</dbReference>
<proteinExistence type="predicted"/>
<dbReference type="Gene3D" id="3.80.10.10">
    <property type="entry name" value="Ribonuclease Inhibitor"/>
    <property type="match status" value="1"/>
</dbReference>
<dbReference type="STRING" id="1513793.SAMN06296036_1087"/>
<gene>
    <name evidence="2" type="ORF">SAMN06296036_1087</name>
</gene>
<dbReference type="Proteomes" id="UP000192907">
    <property type="component" value="Unassembled WGS sequence"/>
</dbReference>
<keyword evidence="3" id="KW-1185">Reference proteome</keyword>
<dbReference type="Pfam" id="PF13855">
    <property type="entry name" value="LRR_8"/>
    <property type="match status" value="1"/>
</dbReference>
<dbReference type="InterPro" id="IPR032675">
    <property type="entry name" value="LRR_dom_sf"/>
</dbReference>
<dbReference type="AlphaFoldDB" id="A0A1Y6BS71"/>
<accession>A0A1Y6BS71</accession>